<gene>
    <name evidence="2" type="ORF">JQS30_06315</name>
</gene>
<dbReference type="CDD" id="cd00093">
    <property type="entry name" value="HTH_XRE"/>
    <property type="match status" value="1"/>
</dbReference>
<feature type="domain" description="HTH cro/C1-type" evidence="1">
    <location>
        <begin position="22"/>
        <end position="75"/>
    </location>
</feature>
<dbReference type="Pfam" id="PF13560">
    <property type="entry name" value="HTH_31"/>
    <property type="match status" value="1"/>
</dbReference>
<dbReference type="PROSITE" id="PS50943">
    <property type="entry name" value="HTH_CROC1"/>
    <property type="match status" value="1"/>
</dbReference>
<keyword evidence="3" id="KW-1185">Reference proteome</keyword>
<dbReference type="KEGG" id="nav:JQS30_06315"/>
<accession>A0A895XMD4</accession>
<dbReference type="AlphaFoldDB" id="A0A895XMD4"/>
<name>A0A895XMD4_9ACTN</name>
<dbReference type="Gene3D" id="1.10.260.40">
    <property type="entry name" value="lambda repressor-like DNA-binding domains"/>
    <property type="match status" value="1"/>
</dbReference>
<evidence type="ECO:0000259" key="1">
    <source>
        <dbReference type="PROSITE" id="PS50943"/>
    </source>
</evidence>
<reference evidence="2" key="1">
    <citation type="submission" date="2021-02" db="EMBL/GenBank/DDBJ databases">
        <title>Natronoglycomyces albus gen. nov., sp. nov, a haloalkaliphilic actinobacterium from a soda solonchak soil.</title>
        <authorList>
            <person name="Sorokin D.Y."/>
            <person name="Khijniak T.V."/>
            <person name="Zakharycheva A.P."/>
            <person name="Boueva O.V."/>
            <person name="Ariskina E.V."/>
            <person name="Hahnke R.L."/>
            <person name="Bunk B."/>
            <person name="Sproer C."/>
            <person name="Schumann P."/>
            <person name="Evtushenko L.I."/>
            <person name="Kublanov I.V."/>
        </authorList>
    </citation>
    <scope>NUCLEOTIDE SEQUENCE</scope>
    <source>
        <strain evidence="2">DSM 106290</strain>
    </source>
</reference>
<protein>
    <submittedName>
        <fullName evidence="2">Helix-turn-helix transcriptional regulator</fullName>
    </submittedName>
</protein>
<dbReference type="GO" id="GO:0003677">
    <property type="term" value="F:DNA binding"/>
    <property type="evidence" value="ECO:0007669"/>
    <property type="project" value="InterPro"/>
</dbReference>
<organism evidence="2 3">
    <name type="scientific">Natronoglycomyces albus</name>
    <dbReference type="NCBI Taxonomy" id="2811108"/>
    <lineage>
        <taxon>Bacteria</taxon>
        <taxon>Bacillati</taxon>
        <taxon>Actinomycetota</taxon>
        <taxon>Actinomycetes</taxon>
        <taxon>Glycomycetales</taxon>
        <taxon>Glycomycetaceae</taxon>
        <taxon>Natronoglycomyces</taxon>
    </lineage>
</organism>
<evidence type="ECO:0000313" key="2">
    <source>
        <dbReference type="EMBL" id="QSB06514.1"/>
    </source>
</evidence>
<dbReference type="SMART" id="SM00530">
    <property type="entry name" value="HTH_XRE"/>
    <property type="match status" value="1"/>
</dbReference>
<dbReference type="Proteomes" id="UP000662939">
    <property type="component" value="Chromosome"/>
</dbReference>
<evidence type="ECO:0000313" key="3">
    <source>
        <dbReference type="Proteomes" id="UP000662939"/>
    </source>
</evidence>
<proteinExistence type="predicted"/>
<dbReference type="EMBL" id="CP070496">
    <property type="protein sequence ID" value="QSB06514.1"/>
    <property type="molecule type" value="Genomic_DNA"/>
</dbReference>
<dbReference type="InterPro" id="IPR001387">
    <property type="entry name" value="Cro/C1-type_HTH"/>
</dbReference>
<sequence length="467" mass="50568">MPFPQKPLDPSQGAAHWFGAELRYHRKRLNLSQNELGQRVYVSGDTIGKIEKAQRNCSQELAEALDRVLETGGTLERAYPLLRAEADNPLLEADRLHESPVEVREQEEVPGRLVNLSHTARSEEDLTHMLRRDLLSMALNWGTVVVSATTTTAMTSLVEVLGTDGASYPKTGSDLANISIRLVNIKNLLQRSQFDQAMSRLPSLLNQLKAITHDVSSNGLQHRQMLLADAYQIAATILLKYGDAGSAALASYQSLESARSSEDPLTIATSYRTVSHTLMRTGRGHKAANIAFDQAQALTQLAATPDILSVQGSLLLKAAIAAATTGESQSANSYLSAASTTAKQLGRDGNHCWTGFGPTNVALHRVHVAAELGDLDEAVAMAQAVKIHNVKLPDWRARFAIDVAAAHAGVGSFEDSLTYLHLAESTAPQELTAIKSVSLTVDSVINNGTDRLRRQAKELSERLEQSA</sequence>
<dbReference type="SUPFAM" id="SSF47413">
    <property type="entry name" value="lambda repressor-like DNA-binding domains"/>
    <property type="match status" value="1"/>
</dbReference>
<dbReference type="InterPro" id="IPR010982">
    <property type="entry name" value="Lambda_DNA-bd_dom_sf"/>
</dbReference>